<protein>
    <submittedName>
        <fullName evidence="2">MBL fold metallo-hydrolase</fullName>
    </submittedName>
</protein>
<evidence type="ECO:0000259" key="1">
    <source>
        <dbReference type="SMART" id="SM00849"/>
    </source>
</evidence>
<dbReference type="PANTHER" id="PTHR42951:SF15">
    <property type="entry name" value="METALLO-BETA-LACTAMASE SUPERFAMILY PROTEIN"/>
    <property type="match status" value="1"/>
</dbReference>
<comment type="caution">
    <text evidence="2">The sequence shown here is derived from an EMBL/GenBank/DDBJ whole genome shotgun (WGS) entry which is preliminary data.</text>
</comment>
<dbReference type="SMART" id="SM00849">
    <property type="entry name" value="Lactamase_B"/>
    <property type="match status" value="1"/>
</dbReference>
<dbReference type="SUPFAM" id="SSF56281">
    <property type="entry name" value="Metallo-hydrolase/oxidoreductase"/>
    <property type="match status" value="1"/>
</dbReference>
<feature type="domain" description="Metallo-beta-lactamase" evidence="1">
    <location>
        <begin position="18"/>
        <end position="224"/>
    </location>
</feature>
<dbReference type="GO" id="GO:0016787">
    <property type="term" value="F:hydrolase activity"/>
    <property type="evidence" value="ECO:0007669"/>
    <property type="project" value="UniProtKB-KW"/>
</dbReference>
<evidence type="ECO:0000313" key="2">
    <source>
        <dbReference type="EMBL" id="RNI31245.1"/>
    </source>
</evidence>
<keyword evidence="2" id="KW-0378">Hydrolase</keyword>
<gene>
    <name evidence="2" type="ORF">EFB08_01565</name>
</gene>
<dbReference type="AlphaFoldDB" id="A0A3M9N1H4"/>
<dbReference type="RefSeq" id="WP_123125150.1">
    <property type="nucleotide sequence ID" value="NZ_RJJD01000001.1"/>
</dbReference>
<organism evidence="2 3">
    <name type="scientific">Rufibacter latericius</name>
    <dbReference type="NCBI Taxonomy" id="2487040"/>
    <lineage>
        <taxon>Bacteria</taxon>
        <taxon>Pseudomonadati</taxon>
        <taxon>Bacteroidota</taxon>
        <taxon>Cytophagia</taxon>
        <taxon>Cytophagales</taxon>
        <taxon>Hymenobacteraceae</taxon>
        <taxon>Rufibacter</taxon>
    </lineage>
</organism>
<dbReference type="InterPro" id="IPR001279">
    <property type="entry name" value="Metallo-B-lactamas"/>
</dbReference>
<reference evidence="2 3" key="1">
    <citation type="submission" date="2018-11" db="EMBL/GenBank/DDBJ databases">
        <title>Rufibacter latericius sp. nov., isolated from water in Baiyang Lake.</title>
        <authorList>
            <person name="Yang Y."/>
        </authorList>
    </citation>
    <scope>NUCLEOTIDE SEQUENCE [LARGE SCALE GENOMIC DNA]</scope>
    <source>
        <strain evidence="2 3">R-22-1c-1</strain>
    </source>
</reference>
<dbReference type="InterPro" id="IPR050855">
    <property type="entry name" value="NDM-1-like"/>
</dbReference>
<accession>A0A3M9N1H4</accession>
<dbReference type="PANTHER" id="PTHR42951">
    <property type="entry name" value="METALLO-BETA-LACTAMASE DOMAIN-CONTAINING"/>
    <property type="match status" value="1"/>
</dbReference>
<dbReference type="Proteomes" id="UP000272117">
    <property type="component" value="Unassembled WGS sequence"/>
</dbReference>
<dbReference type="EMBL" id="RJJD01000001">
    <property type="protein sequence ID" value="RNI31245.1"/>
    <property type="molecule type" value="Genomic_DNA"/>
</dbReference>
<keyword evidence="3" id="KW-1185">Reference proteome</keyword>
<name>A0A3M9N1H4_9BACT</name>
<dbReference type="OrthoDB" id="9802248at2"/>
<dbReference type="Gene3D" id="3.60.15.10">
    <property type="entry name" value="Ribonuclease Z/Hydroxyacylglutathione hydrolase-like"/>
    <property type="match status" value="1"/>
</dbReference>
<dbReference type="CDD" id="cd07721">
    <property type="entry name" value="yflN-like_MBL-fold"/>
    <property type="match status" value="1"/>
</dbReference>
<dbReference type="Pfam" id="PF00753">
    <property type="entry name" value="Lactamase_B"/>
    <property type="match status" value="1"/>
</dbReference>
<evidence type="ECO:0000313" key="3">
    <source>
        <dbReference type="Proteomes" id="UP000272117"/>
    </source>
</evidence>
<proteinExistence type="predicted"/>
<dbReference type="InterPro" id="IPR036866">
    <property type="entry name" value="RibonucZ/Hydroxyglut_hydro"/>
</dbReference>
<sequence>MQAHILELKYTYSAKEEILYPVILQSGFHLILVDCGYPGSLPLLKTAVKQAGFSLEELTGVLITHHDIDHMGSLHELKQKYPAFRVYSSEKEAAYISGRKKSARLQQAEDLHFTLPEAQQANSLAFQQFLKTVKPEEVNVTFHGEEEPELFSGAQIINTPGHTPGHFSVYLHASQTLVSGDALVVEEDGELGIANPQYTLDLAKAVSSVKRLADLQIAQLICYHGGVVQENIPQKLQKLISQQNV</sequence>